<feature type="compositionally biased region" description="Acidic residues" evidence="1">
    <location>
        <begin position="112"/>
        <end position="124"/>
    </location>
</feature>
<comment type="caution">
    <text evidence="2">The sequence shown here is derived from an EMBL/GenBank/DDBJ whole genome shotgun (WGS) entry which is preliminary data.</text>
</comment>
<evidence type="ECO:0000313" key="2">
    <source>
        <dbReference type="EMBL" id="KAJ7318572.1"/>
    </source>
</evidence>
<evidence type="ECO:0000256" key="1">
    <source>
        <dbReference type="SAM" id="MobiDB-lite"/>
    </source>
</evidence>
<dbReference type="Proteomes" id="UP001218218">
    <property type="component" value="Unassembled WGS sequence"/>
</dbReference>
<protein>
    <submittedName>
        <fullName evidence="2">Uncharacterized protein</fullName>
    </submittedName>
</protein>
<feature type="compositionally biased region" description="Basic and acidic residues" evidence="1">
    <location>
        <begin position="125"/>
        <end position="138"/>
    </location>
</feature>
<feature type="region of interest" description="Disordered" evidence="1">
    <location>
        <begin position="112"/>
        <end position="147"/>
    </location>
</feature>
<dbReference type="EMBL" id="JARIHO010000057">
    <property type="protein sequence ID" value="KAJ7318572.1"/>
    <property type="molecule type" value="Genomic_DNA"/>
</dbReference>
<dbReference type="AlphaFoldDB" id="A0AAD6ZEE9"/>
<accession>A0AAD6ZEE9</accession>
<gene>
    <name evidence="2" type="ORF">DFH08DRAFT_1086567</name>
</gene>
<reference evidence="2" key="1">
    <citation type="submission" date="2023-03" db="EMBL/GenBank/DDBJ databases">
        <title>Massive genome expansion in bonnet fungi (Mycena s.s.) driven by repeated elements and novel gene families across ecological guilds.</title>
        <authorList>
            <consortium name="Lawrence Berkeley National Laboratory"/>
            <person name="Harder C.B."/>
            <person name="Miyauchi S."/>
            <person name="Viragh M."/>
            <person name="Kuo A."/>
            <person name="Thoen E."/>
            <person name="Andreopoulos B."/>
            <person name="Lu D."/>
            <person name="Skrede I."/>
            <person name="Drula E."/>
            <person name="Henrissat B."/>
            <person name="Morin E."/>
            <person name="Kohler A."/>
            <person name="Barry K."/>
            <person name="LaButti K."/>
            <person name="Morin E."/>
            <person name="Salamov A."/>
            <person name="Lipzen A."/>
            <person name="Mereny Z."/>
            <person name="Hegedus B."/>
            <person name="Baldrian P."/>
            <person name="Stursova M."/>
            <person name="Weitz H."/>
            <person name="Taylor A."/>
            <person name="Grigoriev I.V."/>
            <person name="Nagy L.G."/>
            <person name="Martin F."/>
            <person name="Kauserud H."/>
        </authorList>
    </citation>
    <scope>NUCLEOTIDE SEQUENCE</scope>
    <source>
        <strain evidence="2">CBHHK002</strain>
    </source>
</reference>
<keyword evidence="3" id="KW-1185">Reference proteome</keyword>
<proteinExistence type="predicted"/>
<feature type="region of interest" description="Disordered" evidence="1">
    <location>
        <begin position="190"/>
        <end position="217"/>
    </location>
</feature>
<evidence type="ECO:0000313" key="3">
    <source>
        <dbReference type="Proteomes" id="UP001218218"/>
    </source>
</evidence>
<organism evidence="2 3">
    <name type="scientific">Mycena albidolilacea</name>
    <dbReference type="NCBI Taxonomy" id="1033008"/>
    <lineage>
        <taxon>Eukaryota</taxon>
        <taxon>Fungi</taxon>
        <taxon>Dikarya</taxon>
        <taxon>Basidiomycota</taxon>
        <taxon>Agaricomycotina</taxon>
        <taxon>Agaricomycetes</taxon>
        <taxon>Agaricomycetidae</taxon>
        <taxon>Agaricales</taxon>
        <taxon>Marasmiineae</taxon>
        <taxon>Mycenaceae</taxon>
        <taxon>Mycena</taxon>
    </lineage>
</organism>
<name>A0AAD6ZEE9_9AGAR</name>
<sequence>MSATHHATHALAARRRCADTAHTGPPLHALRTLPALYTQTCPPPAAVSLAQRQPVSPHRPRTSCWARFSVPVGSWGCCAAHVPAAAAVALTRWPKDRTRARGGGVEEWEWEWEGAGEEARDEDGDGRGRPTTRGEEGQRAVSLSPAAVHPDRRERYVRLPQPRPAVQPGARAALAPTPIAVLARPGVAVPRPRCTPTRRRRHPTPRSPYVPHSRRRPTCRLPSQAHAQVQPGQALVLPSLTRMYKCSLSAPCRALLPLPSPVLASPVAPPVGYEYVQYVHAHVHVQHRASAMRTRAATRCHSRSHRQPMCIGACVPRATGRVGFTTSSSTAAQAHVQAYTHPPLFAPSPWPELDVRGGPGRAPRYTGTAPTHSWWDWDRGLS</sequence>